<feature type="active site" description="For GATase activity" evidence="8">
    <location>
        <position position="2"/>
    </location>
</feature>
<evidence type="ECO:0000256" key="10">
    <source>
        <dbReference type="PIRSR" id="PIRSR001589-3"/>
    </source>
</evidence>
<name>A0A1C3XRP2_9BRAD</name>
<comment type="catalytic activity">
    <reaction evidence="7">
        <text>L-aspartate + L-glutamine + ATP + H2O = L-asparagine + L-glutamate + AMP + diphosphate + H(+)</text>
        <dbReference type="Rhea" id="RHEA:12228"/>
        <dbReference type="ChEBI" id="CHEBI:15377"/>
        <dbReference type="ChEBI" id="CHEBI:15378"/>
        <dbReference type="ChEBI" id="CHEBI:29985"/>
        <dbReference type="ChEBI" id="CHEBI:29991"/>
        <dbReference type="ChEBI" id="CHEBI:30616"/>
        <dbReference type="ChEBI" id="CHEBI:33019"/>
        <dbReference type="ChEBI" id="CHEBI:58048"/>
        <dbReference type="ChEBI" id="CHEBI:58359"/>
        <dbReference type="ChEBI" id="CHEBI:456215"/>
        <dbReference type="EC" id="6.3.5.4"/>
    </reaction>
</comment>
<keyword evidence="13" id="KW-1185">Reference proteome</keyword>
<dbReference type="PIRSF" id="PIRSF001589">
    <property type="entry name" value="Asn_synthetase_glu-h"/>
    <property type="match status" value="1"/>
</dbReference>
<reference evidence="13" key="1">
    <citation type="submission" date="2016-08" db="EMBL/GenBank/DDBJ databases">
        <authorList>
            <person name="Varghese N."/>
            <person name="Submissions Spin"/>
        </authorList>
    </citation>
    <scope>NUCLEOTIDE SEQUENCE [LARGE SCALE GENOMIC DNA]</scope>
    <source>
        <strain evidence="13">ERR11</strain>
    </source>
</reference>
<comment type="similarity">
    <text evidence="2">Belongs to the asparagine synthetase family.</text>
</comment>
<dbReference type="NCBIfam" id="TIGR01536">
    <property type="entry name" value="asn_synth_AEB"/>
    <property type="match status" value="1"/>
</dbReference>
<feature type="binding site" evidence="9">
    <location>
        <position position="101"/>
    </location>
    <ligand>
        <name>L-glutamine</name>
        <dbReference type="ChEBI" id="CHEBI:58359"/>
    </ligand>
</feature>
<feature type="site" description="Important for beta-aspartyl-AMP intermediate formation" evidence="10">
    <location>
        <position position="363"/>
    </location>
</feature>
<dbReference type="EC" id="6.3.5.4" evidence="3"/>
<dbReference type="GO" id="GO:0004066">
    <property type="term" value="F:asparagine synthase (glutamine-hydrolyzing) activity"/>
    <property type="evidence" value="ECO:0007669"/>
    <property type="project" value="UniProtKB-EC"/>
</dbReference>
<dbReference type="InterPro" id="IPR017932">
    <property type="entry name" value="GATase_2_dom"/>
</dbReference>
<dbReference type="PROSITE" id="PS51278">
    <property type="entry name" value="GATASE_TYPE_2"/>
    <property type="match status" value="1"/>
</dbReference>
<evidence type="ECO:0000313" key="12">
    <source>
        <dbReference type="EMBL" id="SCB54920.1"/>
    </source>
</evidence>
<dbReference type="Pfam" id="PF00733">
    <property type="entry name" value="Asn_synthase"/>
    <property type="match status" value="1"/>
</dbReference>
<dbReference type="RefSeq" id="WP_091966274.1">
    <property type="nucleotide sequence ID" value="NZ_FMAI01000032.1"/>
</dbReference>
<dbReference type="CDD" id="cd01991">
    <property type="entry name" value="Asn_synthase_B_C"/>
    <property type="match status" value="1"/>
</dbReference>
<dbReference type="InterPro" id="IPR051786">
    <property type="entry name" value="ASN_synthetase/amidase"/>
</dbReference>
<dbReference type="InterPro" id="IPR006426">
    <property type="entry name" value="Asn_synth_AEB"/>
</dbReference>
<evidence type="ECO:0000259" key="11">
    <source>
        <dbReference type="PROSITE" id="PS51278"/>
    </source>
</evidence>
<evidence type="ECO:0000256" key="2">
    <source>
        <dbReference type="ARBA" id="ARBA00005752"/>
    </source>
</evidence>
<organism evidence="12 13">
    <name type="scientific">Bradyrhizobium shewense</name>
    <dbReference type="NCBI Taxonomy" id="1761772"/>
    <lineage>
        <taxon>Bacteria</taxon>
        <taxon>Pseudomonadati</taxon>
        <taxon>Pseudomonadota</taxon>
        <taxon>Alphaproteobacteria</taxon>
        <taxon>Hyphomicrobiales</taxon>
        <taxon>Nitrobacteraceae</taxon>
        <taxon>Bradyrhizobium</taxon>
    </lineage>
</organism>
<feature type="binding site" evidence="9">
    <location>
        <begin position="361"/>
        <end position="362"/>
    </location>
    <ligand>
        <name>ATP</name>
        <dbReference type="ChEBI" id="CHEBI:30616"/>
    </ligand>
</feature>
<keyword evidence="5 9" id="KW-0067">ATP-binding</keyword>
<evidence type="ECO:0000256" key="1">
    <source>
        <dbReference type="ARBA" id="ARBA00005187"/>
    </source>
</evidence>
<dbReference type="CDD" id="cd00712">
    <property type="entry name" value="AsnB"/>
    <property type="match status" value="1"/>
</dbReference>
<dbReference type="GO" id="GO:0005829">
    <property type="term" value="C:cytosol"/>
    <property type="evidence" value="ECO:0007669"/>
    <property type="project" value="TreeGrafter"/>
</dbReference>
<evidence type="ECO:0000256" key="5">
    <source>
        <dbReference type="ARBA" id="ARBA00022840"/>
    </source>
</evidence>
<dbReference type="PANTHER" id="PTHR43284:SF1">
    <property type="entry name" value="ASPARAGINE SYNTHETASE"/>
    <property type="match status" value="1"/>
</dbReference>
<keyword evidence="8" id="KW-0028">Amino-acid biosynthesis</keyword>
<comment type="pathway">
    <text evidence="1">Amino-acid biosynthesis; L-asparagine biosynthesis; L-asparagine from L-aspartate (L-Gln route): step 1/1.</text>
</comment>
<sequence>MCGIAGIFHRDGRPADGRAVAAMSAALVHRGPDGESTWLDGPVGLAHRRLAIRDLSDAGRQPMLDASERIVVTYNGEIYNDHELRSELERSFGVRFRSTCDTEILPYAYLAWGEAMFERLEGFFAIGLWDRQERRLILARDGIGIKPLYYSENGSRVLFASEVKGLTAGGDLAARIDPVALHTYLAAGHPGTQTSLYQDIKQLPPGTMIGFTERERTERRFWRPVRAPAIRDLDEAVVRLQSTIETVVKSQMVSDVPLAVLQSGGIDSSLISLTLGRLGLKPPLFTAGFTEKSHDETAVAQQIATAAGLSLNVIDGEAGEDAEAALRAVVYHFDGQCADTGALGFYHLAGAVRRHSTVVLSGDGGDEFFAGYETYAATMMAERARHVVPRGLAGLTGRLAYASVRGNEKRLPAAAQLARFALGLGEAGNSPHLQWRRLVPRFLAERIYDRGMADLASADPFAEYAEYYSEPHDNVLDRALIADQRFHLQSVLTKVDAMSMAHGLEVRVPILDRQVMDLAGSLDVSLLNPWPKGAPKYVLRKLAERLGMPGEAAWSRKRGFNVPIAQLMRRGGLRPICDRVLDREADVFAPFLKPEAIRLLWTAHREARSDNAFALWPILTLGIWLTGLATPSPRRA</sequence>
<keyword evidence="6 8" id="KW-0315">Glutamine amidotransferase</keyword>
<gene>
    <name evidence="12" type="ORF">GA0061098_103237</name>
</gene>
<dbReference type="InterPro" id="IPR033738">
    <property type="entry name" value="AsnB_N"/>
</dbReference>
<dbReference type="EMBL" id="FMAI01000032">
    <property type="protein sequence ID" value="SCB54920.1"/>
    <property type="molecule type" value="Genomic_DNA"/>
</dbReference>
<dbReference type="GO" id="GO:0005524">
    <property type="term" value="F:ATP binding"/>
    <property type="evidence" value="ECO:0007669"/>
    <property type="project" value="UniProtKB-KW"/>
</dbReference>
<feature type="domain" description="Glutamine amidotransferase type-2" evidence="11">
    <location>
        <begin position="2"/>
        <end position="214"/>
    </location>
</feature>
<dbReference type="PANTHER" id="PTHR43284">
    <property type="entry name" value="ASPARAGINE SYNTHETASE (GLUTAMINE-HYDROLYZING)"/>
    <property type="match status" value="1"/>
</dbReference>
<evidence type="ECO:0000256" key="8">
    <source>
        <dbReference type="PIRSR" id="PIRSR001589-1"/>
    </source>
</evidence>
<evidence type="ECO:0000256" key="3">
    <source>
        <dbReference type="ARBA" id="ARBA00012737"/>
    </source>
</evidence>
<dbReference type="Proteomes" id="UP000199184">
    <property type="component" value="Unassembled WGS sequence"/>
</dbReference>
<evidence type="ECO:0000313" key="13">
    <source>
        <dbReference type="Proteomes" id="UP000199184"/>
    </source>
</evidence>
<proteinExistence type="inferred from homology"/>
<keyword evidence="8" id="KW-0061">Asparagine biosynthesis</keyword>
<protein>
    <recommendedName>
        <fullName evidence="3">asparagine synthase (glutamine-hydrolyzing)</fullName>
        <ecNumber evidence="3">6.3.5.4</ecNumber>
    </recommendedName>
</protein>
<dbReference type="SUPFAM" id="SSF56235">
    <property type="entry name" value="N-terminal nucleophile aminohydrolases (Ntn hydrolases)"/>
    <property type="match status" value="1"/>
</dbReference>
<keyword evidence="4 9" id="KW-0547">Nucleotide-binding</keyword>
<dbReference type="GO" id="GO:0006529">
    <property type="term" value="P:asparagine biosynthetic process"/>
    <property type="evidence" value="ECO:0007669"/>
    <property type="project" value="UniProtKB-KW"/>
</dbReference>
<evidence type="ECO:0000256" key="6">
    <source>
        <dbReference type="ARBA" id="ARBA00022962"/>
    </source>
</evidence>
<accession>A0A1C3XRP2</accession>
<dbReference type="Pfam" id="PF13537">
    <property type="entry name" value="GATase_7"/>
    <property type="match status" value="1"/>
</dbReference>
<dbReference type="InterPro" id="IPR014729">
    <property type="entry name" value="Rossmann-like_a/b/a_fold"/>
</dbReference>
<feature type="binding site" evidence="9">
    <location>
        <position position="261"/>
    </location>
    <ligand>
        <name>ATP</name>
        <dbReference type="ChEBI" id="CHEBI:30616"/>
    </ligand>
</feature>
<dbReference type="Gene3D" id="3.40.50.620">
    <property type="entry name" value="HUPs"/>
    <property type="match status" value="2"/>
</dbReference>
<dbReference type="Gene3D" id="3.60.20.10">
    <property type="entry name" value="Glutamine Phosphoribosylpyrophosphate, subunit 1, domain 1"/>
    <property type="match status" value="1"/>
</dbReference>
<dbReference type="InterPro" id="IPR029055">
    <property type="entry name" value="Ntn_hydrolases_N"/>
</dbReference>
<dbReference type="SUPFAM" id="SSF52402">
    <property type="entry name" value="Adenine nucleotide alpha hydrolases-like"/>
    <property type="match status" value="1"/>
</dbReference>
<evidence type="ECO:0000256" key="4">
    <source>
        <dbReference type="ARBA" id="ARBA00022741"/>
    </source>
</evidence>
<dbReference type="InterPro" id="IPR001962">
    <property type="entry name" value="Asn_synthase"/>
</dbReference>
<evidence type="ECO:0000256" key="7">
    <source>
        <dbReference type="ARBA" id="ARBA00048741"/>
    </source>
</evidence>
<evidence type="ECO:0000256" key="9">
    <source>
        <dbReference type="PIRSR" id="PIRSR001589-2"/>
    </source>
</evidence>
<dbReference type="AlphaFoldDB" id="A0A1C3XRP2"/>